<evidence type="ECO:0000313" key="8">
    <source>
        <dbReference type="EMBL" id="TRY76165.1"/>
    </source>
</evidence>
<dbReference type="OMA" id="DVAYWCH"/>
<dbReference type="AlphaFoldDB" id="A0A553PEQ7"/>
<evidence type="ECO:0000256" key="3">
    <source>
        <dbReference type="ARBA" id="ARBA00022794"/>
    </source>
</evidence>
<dbReference type="PANTHER" id="PTHR12968:SF2">
    <property type="entry name" value="B9 DOMAIN-CONTAINING PROTEIN 2"/>
    <property type="match status" value="1"/>
</dbReference>
<comment type="caution">
    <text evidence="8">The sequence shown here is derived from an EMBL/GenBank/DDBJ whole genome shotgun (WGS) entry which is preliminary data.</text>
</comment>
<dbReference type="Proteomes" id="UP000318571">
    <property type="component" value="Chromosome 5"/>
</dbReference>
<comment type="subcellular location">
    <subcellularLocation>
        <location evidence="1">Cytoplasm</location>
        <location evidence="1">Cytoskeleton</location>
        <location evidence="1">Cilium basal body</location>
    </subcellularLocation>
</comment>
<protein>
    <recommendedName>
        <fullName evidence="7">B9 domain-containing protein 2</fullName>
    </recommendedName>
</protein>
<dbReference type="GO" id="GO:0036038">
    <property type="term" value="C:MKS complex"/>
    <property type="evidence" value="ECO:0007669"/>
    <property type="project" value="TreeGrafter"/>
</dbReference>
<dbReference type="InterPro" id="IPR010796">
    <property type="entry name" value="C2_B9-type_dom"/>
</dbReference>
<dbReference type="PANTHER" id="PTHR12968">
    <property type="entry name" value="B9 DOMAIN-CONTAINING"/>
    <property type="match status" value="1"/>
</dbReference>
<reference evidence="8 9" key="1">
    <citation type="journal article" date="2018" name="Nat. Ecol. Evol.">
        <title>Genomic signatures of mitonuclear coevolution across populations of Tigriopus californicus.</title>
        <authorList>
            <person name="Barreto F.S."/>
            <person name="Watson E.T."/>
            <person name="Lima T.G."/>
            <person name="Willett C.S."/>
            <person name="Edmands S."/>
            <person name="Li W."/>
            <person name="Burton R.S."/>
        </authorList>
    </citation>
    <scope>NUCLEOTIDE SEQUENCE [LARGE SCALE GENOMIC DNA]</scope>
    <source>
        <strain evidence="8 9">San Diego</strain>
    </source>
</reference>
<gene>
    <name evidence="8" type="ORF">TCAL_03518</name>
</gene>
<dbReference type="OrthoDB" id="184109at2759"/>
<dbReference type="PROSITE" id="PS51381">
    <property type="entry name" value="C2_B9"/>
    <property type="match status" value="1"/>
</dbReference>
<evidence type="ECO:0000256" key="6">
    <source>
        <dbReference type="ARBA" id="ARBA00038411"/>
    </source>
</evidence>
<keyword evidence="3" id="KW-0970">Cilium biogenesis/degradation</keyword>
<proteinExistence type="inferred from homology"/>
<keyword evidence="9" id="KW-1185">Reference proteome</keyword>
<keyword evidence="5" id="KW-0966">Cell projection</keyword>
<dbReference type="STRING" id="6832.A0A553PEQ7"/>
<organism evidence="8 9">
    <name type="scientific">Tigriopus californicus</name>
    <name type="common">Marine copepod</name>
    <dbReference type="NCBI Taxonomy" id="6832"/>
    <lineage>
        <taxon>Eukaryota</taxon>
        <taxon>Metazoa</taxon>
        <taxon>Ecdysozoa</taxon>
        <taxon>Arthropoda</taxon>
        <taxon>Crustacea</taxon>
        <taxon>Multicrustacea</taxon>
        <taxon>Hexanauplia</taxon>
        <taxon>Copepoda</taxon>
        <taxon>Harpacticoida</taxon>
        <taxon>Harpacticidae</taxon>
        <taxon>Tigriopus</taxon>
    </lineage>
</organism>
<evidence type="ECO:0000256" key="4">
    <source>
        <dbReference type="ARBA" id="ARBA00023212"/>
    </source>
</evidence>
<evidence type="ECO:0000256" key="5">
    <source>
        <dbReference type="ARBA" id="ARBA00023273"/>
    </source>
</evidence>
<comment type="similarity">
    <text evidence="6">Belongs to the B9D family.</text>
</comment>
<keyword evidence="2" id="KW-0963">Cytoplasm</keyword>
<evidence type="ECO:0000256" key="7">
    <source>
        <dbReference type="ARBA" id="ARBA00039272"/>
    </source>
</evidence>
<accession>A0A553PEQ7</accession>
<evidence type="ECO:0000256" key="2">
    <source>
        <dbReference type="ARBA" id="ARBA00022490"/>
    </source>
</evidence>
<evidence type="ECO:0000256" key="1">
    <source>
        <dbReference type="ARBA" id="ARBA00004120"/>
    </source>
</evidence>
<keyword evidence="4" id="KW-0206">Cytoskeleton</keyword>
<evidence type="ECO:0000313" key="9">
    <source>
        <dbReference type="Proteomes" id="UP000318571"/>
    </source>
</evidence>
<dbReference type="EMBL" id="VCGU01000004">
    <property type="protein sequence ID" value="TRY76165.1"/>
    <property type="molecule type" value="Genomic_DNA"/>
</dbReference>
<name>A0A553PEQ7_TIGCA</name>
<dbReference type="Pfam" id="PF07162">
    <property type="entry name" value="B9-C2"/>
    <property type="match status" value="1"/>
</dbReference>
<sequence length="175" mass="19383">MAEVHLIGQIIGASGFPKQGLFCKWNIQTGGAWKLLQGAKEGQTQVDTPNIGETSYWSHPVDAHYATRGLQGWPKILVQVFHQDSLGRNSLAGYGFCHVPTSPGHHNLDIMTWRPAGSFRDTIVQHYLGGSHQLRNPELMVSSSDRHRLTTIAMGKVHIQVGVIVRNFDKFGVEC</sequence>
<dbReference type="GO" id="GO:0060271">
    <property type="term" value="P:cilium assembly"/>
    <property type="evidence" value="ECO:0007669"/>
    <property type="project" value="TreeGrafter"/>
</dbReference>